<comment type="similarity">
    <text evidence="9 15">Belongs to the L/F-transferase family.</text>
</comment>
<dbReference type="OrthoDB" id="9790282at2"/>
<dbReference type="HAMAP" id="MF_00688">
    <property type="entry name" value="Leu_Phe_trans"/>
    <property type="match status" value="1"/>
</dbReference>
<comment type="subcellular location">
    <subcellularLocation>
        <location evidence="1 15">Cytoplasm</location>
    </subcellularLocation>
</comment>
<dbReference type="Gene3D" id="3.40.630.70">
    <property type="entry name" value="Leucyl/phenylalanyl-tRNA-protein transferase, C-terminal domain"/>
    <property type="match status" value="1"/>
</dbReference>
<dbReference type="GO" id="GO:0030163">
    <property type="term" value="P:protein catabolic process"/>
    <property type="evidence" value="ECO:0007669"/>
    <property type="project" value="UniProtKB-UniRule"/>
</dbReference>
<name>A0A1H4HIR7_9SPHI</name>
<dbReference type="FunFam" id="3.30.70.3550:FF:000001">
    <property type="entry name" value="Leucyl/phenylalanyl-tRNA--protein transferase"/>
    <property type="match status" value="1"/>
</dbReference>
<dbReference type="Proteomes" id="UP000198850">
    <property type="component" value="Unassembled WGS sequence"/>
</dbReference>
<evidence type="ECO:0000256" key="14">
    <source>
        <dbReference type="ARBA" id="ARBA00083640"/>
    </source>
</evidence>
<evidence type="ECO:0000256" key="5">
    <source>
        <dbReference type="ARBA" id="ARBA00050607"/>
    </source>
</evidence>
<keyword evidence="3 15" id="KW-0808">Transferase</keyword>
<comment type="catalytic activity">
    <reaction evidence="5 15">
        <text>L-phenylalanyl-tRNA(Phe) + an N-terminal L-alpha-aminoacyl-[protein] = an N-terminal L-phenylalanyl-L-alpha-aminoacyl-[protein] + tRNA(Phe)</text>
        <dbReference type="Rhea" id="RHEA:43632"/>
        <dbReference type="Rhea" id="RHEA-COMP:9668"/>
        <dbReference type="Rhea" id="RHEA-COMP:9699"/>
        <dbReference type="Rhea" id="RHEA-COMP:10636"/>
        <dbReference type="Rhea" id="RHEA-COMP:10637"/>
        <dbReference type="ChEBI" id="CHEBI:78442"/>
        <dbReference type="ChEBI" id="CHEBI:78531"/>
        <dbReference type="ChEBI" id="CHEBI:78597"/>
        <dbReference type="ChEBI" id="CHEBI:83561"/>
        <dbReference type="EC" id="2.3.2.6"/>
    </reaction>
</comment>
<evidence type="ECO:0000256" key="13">
    <source>
        <dbReference type="ARBA" id="ARBA00077165"/>
    </source>
</evidence>
<dbReference type="GO" id="GO:0008914">
    <property type="term" value="F:leucyl-tRNA--protein transferase activity"/>
    <property type="evidence" value="ECO:0007669"/>
    <property type="project" value="UniProtKB-UniRule"/>
</dbReference>
<dbReference type="InterPro" id="IPR042203">
    <property type="entry name" value="Leu/Phe-tRNA_Trfase_C"/>
</dbReference>
<keyword evidence="2 15" id="KW-0963">Cytoplasm</keyword>
<evidence type="ECO:0000256" key="11">
    <source>
        <dbReference type="ARBA" id="ARBA00074372"/>
    </source>
</evidence>
<dbReference type="Pfam" id="PF03588">
    <property type="entry name" value="Leu_Phe_trans"/>
    <property type="match status" value="1"/>
</dbReference>
<dbReference type="EMBL" id="FNRA01000022">
    <property type="protein sequence ID" value="SEB21767.1"/>
    <property type="molecule type" value="Genomic_DNA"/>
</dbReference>
<organism evidence="16 17">
    <name type="scientific">Pedobacter hartonius</name>
    <dbReference type="NCBI Taxonomy" id="425514"/>
    <lineage>
        <taxon>Bacteria</taxon>
        <taxon>Pseudomonadati</taxon>
        <taxon>Bacteroidota</taxon>
        <taxon>Sphingobacteriia</taxon>
        <taxon>Sphingobacteriales</taxon>
        <taxon>Sphingobacteriaceae</taxon>
        <taxon>Pedobacter</taxon>
    </lineage>
</organism>
<evidence type="ECO:0000256" key="7">
    <source>
        <dbReference type="ARBA" id="ARBA00051538"/>
    </source>
</evidence>
<keyword evidence="4 15" id="KW-0012">Acyltransferase</keyword>
<dbReference type="STRING" id="425514.SAMN05443550_1222"/>
<evidence type="ECO:0000256" key="6">
    <source>
        <dbReference type="ARBA" id="ARBA00050652"/>
    </source>
</evidence>
<evidence type="ECO:0000256" key="3">
    <source>
        <dbReference type="ARBA" id="ARBA00022679"/>
    </source>
</evidence>
<dbReference type="AlphaFoldDB" id="A0A1H4HIR7"/>
<comment type="catalytic activity">
    <reaction evidence="6 15">
        <text>N-terminal L-arginyl-[protein] + L-leucyl-tRNA(Leu) = N-terminal L-leucyl-L-arginyl-[protein] + tRNA(Leu) + H(+)</text>
        <dbReference type="Rhea" id="RHEA:50416"/>
        <dbReference type="Rhea" id="RHEA-COMP:9613"/>
        <dbReference type="Rhea" id="RHEA-COMP:9622"/>
        <dbReference type="Rhea" id="RHEA-COMP:12672"/>
        <dbReference type="Rhea" id="RHEA-COMP:12673"/>
        <dbReference type="ChEBI" id="CHEBI:15378"/>
        <dbReference type="ChEBI" id="CHEBI:64719"/>
        <dbReference type="ChEBI" id="CHEBI:78442"/>
        <dbReference type="ChEBI" id="CHEBI:78494"/>
        <dbReference type="ChEBI" id="CHEBI:133044"/>
        <dbReference type="EC" id="2.3.2.6"/>
    </reaction>
</comment>
<accession>A0A1H4HIR7</accession>
<evidence type="ECO:0000256" key="15">
    <source>
        <dbReference type="HAMAP-Rule" id="MF_00688"/>
    </source>
</evidence>
<gene>
    <name evidence="15" type="primary">aat</name>
    <name evidence="16" type="ORF">SAMN05443550_1222</name>
</gene>
<dbReference type="GO" id="GO:0005737">
    <property type="term" value="C:cytoplasm"/>
    <property type="evidence" value="ECO:0007669"/>
    <property type="project" value="UniProtKB-SubCell"/>
</dbReference>
<evidence type="ECO:0000256" key="10">
    <source>
        <dbReference type="ARBA" id="ARBA00066767"/>
    </source>
</evidence>
<evidence type="ECO:0000256" key="8">
    <source>
        <dbReference type="ARBA" id="ARBA00054043"/>
    </source>
</evidence>
<evidence type="ECO:0000256" key="12">
    <source>
        <dbReference type="ARBA" id="ARBA00077136"/>
    </source>
</evidence>
<dbReference type="Gene3D" id="3.30.70.3550">
    <property type="entry name" value="Leucyl/phenylalanyl-tRNA-protein transferase, N-terminal domain"/>
    <property type="match status" value="1"/>
</dbReference>
<comment type="catalytic activity">
    <reaction evidence="7 15">
        <text>N-terminal L-lysyl-[protein] + L-leucyl-tRNA(Leu) = N-terminal L-leucyl-L-lysyl-[protein] + tRNA(Leu) + H(+)</text>
        <dbReference type="Rhea" id="RHEA:12340"/>
        <dbReference type="Rhea" id="RHEA-COMP:9613"/>
        <dbReference type="Rhea" id="RHEA-COMP:9622"/>
        <dbReference type="Rhea" id="RHEA-COMP:12670"/>
        <dbReference type="Rhea" id="RHEA-COMP:12671"/>
        <dbReference type="ChEBI" id="CHEBI:15378"/>
        <dbReference type="ChEBI" id="CHEBI:65249"/>
        <dbReference type="ChEBI" id="CHEBI:78442"/>
        <dbReference type="ChEBI" id="CHEBI:78494"/>
        <dbReference type="ChEBI" id="CHEBI:133043"/>
        <dbReference type="EC" id="2.3.2.6"/>
    </reaction>
</comment>
<proteinExistence type="inferred from homology"/>
<reference evidence="16 17" key="1">
    <citation type="submission" date="2016-10" db="EMBL/GenBank/DDBJ databases">
        <authorList>
            <person name="de Groot N.N."/>
        </authorList>
    </citation>
    <scope>NUCLEOTIDE SEQUENCE [LARGE SCALE GENOMIC DNA]</scope>
    <source>
        <strain evidence="16 17">DSM 19033</strain>
    </source>
</reference>
<dbReference type="PANTHER" id="PTHR30098:SF2">
    <property type="entry name" value="LEUCYL_PHENYLALANYL-TRNA--PROTEIN TRANSFERASE"/>
    <property type="match status" value="1"/>
</dbReference>
<evidence type="ECO:0000256" key="1">
    <source>
        <dbReference type="ARBA" id="ARBA00004496"/>
    </source>
</evidence>
<sequence length="209" mass="23214">MIFRLTDELIFPDPSLAEPDGLLAIGGDLSAERLVLSYQNGIFPWFSEGDPICWYAPHERCVIFPEHVQVSKSMRKILADGIFTVTMDQAFTDVIANCAQAPRKGQDGTWITTAMQDAYINLHEKGWAHSVEVWHKGTLAGGLYGLEINGVFCGESMFSLMSNASKTALIWLCRNPAYRLIDCQLPNDHLMSLGAEMIPQEDYLSILAG</sequence>
<dbReference type="EC" id="2.3.2.6" evidence="10 15"/>
<evidence type="ECO:0000256" key="2">
    <source>
        <dbReference type="ARBA" id="ARBA00022490"/>
    </source>
</evidence>
<comment type="function">
    <text evidence="8 15">Functions in the N-end rule pathway of protein degradation where it conjugates Leu, Phe and, less efficiently, Met from aminoacyl-tRNAs to the N-termini of proteins containing an N-terminal arginine or lysine.</text>
</comment>
<dbReference type="InterPro" id="IPR016181">
    <property type="entry name" value="Acyl_CoA_acyltransferase"/>
</dbReference>
<dbReference type="SUPFAM" id="SSF55729">
    <property type="entry name" value="Acyl-CoA N-acyltransferases (Nat)"/>
    <property type="match status" value="1"/>
</dbReference>
<dbReference type="PANTHER" id="PTHR30098">
    <property type="entry name" value="LEUCYL/PHENYLALANYL-TRNA--PROTEIN TRANSFERASE"/>
    <property type="match status" value="1"/>
</dbReference>
<evidence type="ECO:0000256" key="9">
    <source>
        <dbReference type="ARBA" id="ARBA00061535"/>
    </source>
</evidence>
<dbReference type="InterPro" id="IPR042221">
    <property type="entry name" value="Leu/Phe-tRNA_Trfase_N"/>
</dbReference>
<dbReference type="InterPro" id="IPR004616">
    <property type="entry name" value="Leu/Phe-tRNA_Trfase"/>
</dbReference>
<dbReference type="NCBIfam" id="TIGR00667">
    <property type="entry name" value="aat"/>
    <property type="match status" value="1"/>
</dbReference>
<evidence type="ECO:0000256" key="4">
    <source>
        <dbReference type="ARBA" id="ARBA00023315"/>
    </source>
</evidence>
<evidence type="ECO:0000313" key="17">
    <source>
        <dbReference type="Proteomes" id="UP000198850"/>
    </source>
</evidence>
<evidence type="ECO:0000313" key="16">
    <source>
        <dbReference type="EMBL" id="SEB21767.1"/>
    </source>
</evidence>
<protein>
    <recommendedName>
        <fullName evidence="11 15">Leucyl/phenylalanyl-tRNA--protein transferase</fullName>
        <ecNumber evidence="10 15">2.3.2.6</ecNumber>
    </recommendedName>
    <alternativeName>
        <fullName evidence="12 15">L/F-transferase</fullName>
    </alternativeName>
    <alternativeName>
        <fullName evidence="13 15">Leucyltransferase</fullName>
    </alternativeName>
    <alternativeName>
        <fullName evidence="14 15">Phenyalanyltransferase</fullName>
    </alternativeName>
</protein>
<keyword evidence="17" id="KW-1185">Reference proteome</keyword>
<dbReference type="RefSeq" id="WP_090560108.1">
    <property type="nucleotide sequence ID" value="NZ_FNRA01000022.1"/>
</dbReference>